<name>U3PZ34_9BACT</name>
<keyword evidence="2" id="KW-0503">Monooxygenase</keyword>
<dbReference type="InterPro" id="IPR002938">
    <property type="entry name" value="FAD-bd"/>
</dbReference>
<accession>U3PZ34</accession>
<evidence type="ECO:0000313" key="4">
    <source>
        <dbReference type="EMBL" id="AGW83465.1"/>
    </source>
</evidence>
<dbReference type="PANTHER" id="PTHR13789:SF309">
    <property type="entry name" value="PUTATIVE (AFU_ORTHOLOGUE AFUA_6G14510)-RELATED"/>
    <property type="match status" value="1"/>
</dbReference>
<dbReference type="Pfam" id="PF01494">
    <property type="entry name" value="FAD_binding_3"/>
    <property type="match status" value="1"/>
</dbReference>
<sequence>MGTDMSTGSTTQHAETKGTMMRTALICGGGVAGLSSALSLKKKGWRVRLFEKESELRTAGVGLNIWPNGVRVIDELGLGDEFFSFAASMRRWWALDSDGTVDADIDVSGWETELGAPITGARRRRLNAMLAGALDPGDIVYDMNAVGYSQTPDDVTVHFADGSSETGDVLLGADGIGSRIRNAMRGGPPEFTERGVVRWRGVFECAAAGVPNDVQADVFGAEGHFGWIPIDATHAYWYGTLGGVSDVEAFSGICGTWTNTPVPAIIASSEPDTIIGREIAHYRQHLSRWVDGRVTLIGDSAHPMYPGMAQGANQALIDGQALAAHLESASDVPGALQAFERERIPVTNKMVEYSRLHFDFERTREEYRTAGSNLQIDRYLEFES</sequence>
<dbReference type="GO" id="GO:0071949">
    <property type="term" value="F:FAD binding"/>
    <property type="evidence" value="ECO:0007669"/>
    <property type="project" value="InterPro"/>
</dbReference>
<gene>
    <name evidence="4" type="ORF">wt8.4</name>
</gene>
<dbReference type="AlphaFoldDB" id="U3PZ34"/>
<dbReference type="SUPFAM" id="SSF51905">
    <property type="entry name" value="FAD/NAD(P)-binding domain"/>
    <property type="match status" value="1"/>
</dbReference>
<organism evidence="4">
    <name type="scientific">uncultured bacterium WT8</name>
    <dbReference type="NCBI Taxonomy" id="1393214"/>
    <lineage>
        <taxon>Bacteria</taxon>
        <taxon>environmental samples</taxon>
    </lineage>
</organism>
<evidence type="ECO:0000259" key="3">
    <source>
        <dbReference type="Pfam" id="PF01494"/>
    </source>
</evidence>
<dbReference type="EMBL" id="KF056863">
    <property type="protein sequence ID" value="AGW83465.1"/>
    <property type="molecule type" value="Genomic_DNA"/>
</dbReference>
<dbReference type="InterPro" id="IPR036188">
    <property type="entry name" value="FAD/NAD-bd_sf"/>
</dbReference>
<reference evidence="4" key="1">
    <citation type="submission" date="2013-05" db="EMBL/GenBank/DDBJ databases">
        <authorList>
            <person name="Wang T."/>
            <person name="Qin Z.J."/>
        </authorList>
    </citation>
    <scope>NUCLEOTIDE SEQUENCE</scope>
</reference>
<proteinExistence type="predicted"/>
<keyword evidence="1" id="KW-0560">Oxidoreductase</keyword>
<dbReference type="InterPro" id="IPR050493">
    <property type="entry name" value="FAD-dep_Monooxygenase_BioMet"/>
</dbReference>
<dbReference type="Gene3D" id="3.50.50.60">
    <property type="entry name" value="FAD/NAD(P)-binding domain"/>
    <property type="match status" value="1"/>
</dbReference>
<dbReference type="PRINTS" id="PR00420">
    <property type="entry name" value="RNGMNOXGNASE"/>
</dbReference>
<protein>
    <submittedName>
        <fullName evidence="4">Wt8.4</fullName>
    </submittedName>
</protein>
<feature type="domain" description="FAD-binding" evidence="3">
    <location>
        <begin position="24"/>
        <end position="352"/>
    </location>
</feature>
<evidence type="ECO:0000256" key="2">
    <source>
        <dbReference type="ARBA" id="ARBA00023033"/>
    </source>
</evidence>
<evidence type="ECO:0000256" key="1">
    <source>
        <dbReference type="ARBA" id="ARBA00023002"/>
    </source>
</evidence>
<dbReference type="GO" id="GO:0004497">
    <property type="term" value="F:monooxygenase activity"/>
    <property type="evidence" value="ECO:0007669"/>
    <property type="project" value="UniProtKB-KW"/>
</dbReference>
<dbReference type="PANTHER" id="PTHR13789">
    <property type="entry name" value="MONOOXYGENASE"/>
    <property type="match status" value="1"/>
</dbReference>